<name>A0A6G0PXB5_9STRA</name>
<dbReference type="Proteomes" id="UP000486351">
    <property type="component" value="Unassembled WGS sequence"/>
</dbReference>
<proteinExistence type="predicted"/>
<organism evidence="3 4">
    <name type="scientific">Phytophthora fragariae</name>
    <dbReference type="NCBI Taxonomy" id="53985"/>
    <lineage>
        <taxon>Eukaryota</taxon>
        <taxon>Sar</taxon>
        <taxon>Stramenopiles</taxon>
        <taxon>Oomycota</taxon>
        <taxon>Peronosporomycetes</taxon>
        <taxon>Peronosporales</taxon>
        <taxon>Peronosporaceae</taxon>
        <taxon>Phytophthora</taxon>
    </lineage>
</organism>
<evidence type="ECO:0000313" key="4">
    <source>
        <dbReference type="Proteomes" id="UP000486351"/>
    </source>
</evidence>
<evidence type="ECO:0000256" key="1">
    <source>
        <dbReference type="SAM" id="MobiDB-lite"/>
    </source>
</evidence>
<feature type="chain" id="PRO_5026302456" description="Secreted protein" evidence="2">
    <location>
        <begin position="29"/>
        <end position="102"/>
    </location>
</feature>
<feature type="region of interest" description="Disordered" evidence="1">
    <location>
        <begin position="50"/>
        <end position="102"/>
    </location>
</feature>
<reference evidence="3 4" key="1">
    <citation type="submission" date="2018-09" db="EMBL/GenBank/DDBJ databases">
        <title>Genomic investigation of the strawberry pathogen Phytophthora fragariae indicates pathogenicity is determined by transcriptional variation in three key races.</title>
        <authorList>
            <person name="Adams T.M."/>
            <person name="Armitage A.D."/>
            <person name="Sobczyk M.K."/>
            <person name="Bates H.J."/>
            <person name="Dunwell J.M."/>
            <person name="Nellist C.F."/>
            <person name="Harrison R.J."/>
        </authorList>
    </citation>
    <scope>NUCLEOTIDE SEQUENCE [LARGE SCALE GENOMIC DNA]</scope>
    <source>
        <strain evidence="3 4">NOV-77</strain>
    </source>
</reference>
<sequence>MCCCLVIAWPHGWLVCSIIHPALPLALAARHETRSRLACGPHDADSGTATCVGIGGSPPSTVAGPKRSAPQRDVQSQLLRATDASIRTRYSGPQTPNLGSER</sequence>
<evidence type="ECO:0000313" key="3">
    <source>
        <dbReference type="EMBL" id="KAE9259578.1"/>
    </source>
</evidence>
<feature type="signal peptide" evidence="2">
    <location>
        <begin position="1"/>
        <end position="28"/>
    </location>
</feature>
<feature type="compositionally biased region" description="Polar residues" evidence="1">
    <location>
        <begin position="91"/>
        <end position="102"/>
    </location>
</feature>
<evidence type="ECO:0008006" key="5">
    <source>
        <dbReference type="Google" id="ProtNLM"/>
    </source>
</evidence>
<dbReference type="AlphaFoldDB" id="A0A6G0PXB5"/>
<dbReference type="EMBL" id="QXFY01012029">
    <property type="protein sequence ID" value="KAE9259578.1"/>
    <property type="molecule type" value="Genomic_DNA"/>
</dbReference>
<gene>
    <name evidence="3" type="ORF">PF008_g33324</name>
</gene>
<protein>
    <recommendedName>
        <fullName evidence="5">Secreted protein</fullName>
    </recommendedName>
</protein>
<accession>A0A6G0PXB5</accession>
<comment type="caution">
    <text evidence="3">The sequence shown here is derived from an EMBL/GenBank/DDBJ whole genome shotgun (WGS) entry which is preliminary data.</text>
</comment>
<keyword evidence="2" id="KW-0732">Signal</keyword>
<evidence type="ECO:0000256" key="2">
    <source>
        <dbReference type="SAM" id="SignalP"/>
    </source>
</evidence>